<gene>
    <name evidence="1" type="ORF">Gotri_012998</name>
</gene>
<feature type="non-terminal residue" evidence="1">
    <location>
        <position position="1"/>
    </location>
</feature>
<accession>A0A7J9DS66</accession>
<evidence type="ECO:0000313" key="2">
    <source>
        <dbReference type="Proteomes" id="UP000593568"/>
    </source>
</evidence>
<dbReference type="EMBL" id="JABEZW010000004">
    <property type="protein sequence ID" value="MBA0763569.1"/>
    <property type="molecule type" value="Genomic_DNA"/>
</dbReference>
<reference evidence="1 2" key="1">
    <citation type="journal article" date="2019" name="Genome Biol. Evol.">
        <title>Insights into the evolution of the New World diploid cottons (Gossypium, subgenus Houzingenia) based on genome sequencing.</title>
        <authorList>
            <person name="Grover C.E."/>
            <person name="Arick M.A. 2nd"/>
            <person name="Thrash A."/>
            <person name="Conover J.L."/>
            <person name="Sanders W.S."/>
            <person name="Peterson D.G."/>
            <person name="Frelichowski J.E."/>
            <person name="Scheffler J.A."/>
            <person name="Scheffler B.E."/>
            <person name="Wendel J.F."/>
        </authorList>
    </citation>
    <scope>NUCLEOTIDE SEQUENCE [LARGE SCALE GENOMIC DNA]</scope>
    <source>
        <strain evidence="1">8</strain>
        <tissue evidence="1">Leaf</tissue>
    </source>
</reference>
<keyword evidence="2" id="KW-1185">Reference proteome</keyword>
<dbReference type="Proteomes" id="UP000593568">
    <property type="component" value="Unassembled WGS sequence"/>
</dbReference>
<comment type="caution">
    <text evidence="1">The sequence shown here is derived from an EMBL/GenBank/DDBJ whole genome shotgun (WGS) entry which is preliminary data.</text>
</comment>
<dbReference type="AlphaFoldDB" id="A0A7J9DS66"/>
<sequence>MQVFGDFIGSFVEYYAKSNSNGYKNILRIK</sequence>
<proteinExistence type="predicted"/>
<name>A0A7J9DS66_9ROSI</name>
<protein>
    <submittedName>
        <fullName evidence="1">Uncharacterized protein</fullName>
    </submittedName>
</protein>
<evidence type="ECO:0000313" key="1">
    <source>
        <dbReference type="EMBL" id="MBA0763569.1"/>
    </source>
</evidence>
<organism evidence="1 2">
    <name type="scientific">Gossypium trilobum</name>
    <dbReference type="NCBI Taxonomy" id="34281"/>
    <lineage>
        <taxon>Eukaryota</taxon>
        <taxon>Viridiplantae</taxon>
        <taxon>Streptophyta</taxon>
        <taxon>Embryophyta</taxon>
        <taxon>Tracheophyta</taxon>
        <taxon>Spermatophyta</taxon>
        <taxon>Magnoliopsida</taxon>
        <taxon>eudicotyledons</taxon>
        <taxon>Gunneridae</taxon>
        <taxon>Pentapetalae</taxon>
        <taxon>rosids</taxon>
        <taxon>malvids</taxon>
        <taxon>Malvales</taxon>
        <taxon>Malvaceae</taxon>
        <taxon>Malvoideae</taxon>
        <taxon>Gossypium</taxon>
    </lineage>
</organism>